<evidence type="ECO:0000313" key="1">
    <source>
        <dbReference type="EMBL" id="APW42028.1"/>
    </source>
</evidence>
<sequence>MDNTSFRILDTAINSFELVTALAQRKIKVTHRTDPKRNTEEILFSLPIGPYKGRWLYRVNLTDRSIGCSGGVTTTFFGHNLHVFTNEAAQLRAITQIVSNPLRDLTGLLLPEQFEPVIERAELTRHHIIPDSIDKADALRRIDQMQMVLLPSRYSNEGRTLDNPGTIRIGKSKSSRACRTYDPCIKFIQKKNNGRPAHIPVEAWTSLCNAIEWHLRVEIMFNKRELESAGLDTIAGWEDSATVMRLLESRYQRFGLSVAFRADQEGFTPASVYAQHPTFVEYARHFFSNGKKGSAFNPRSGSTPRYKKYMLEHGYDVDVPFERHEFLVHGLHEILRADRAAELPLELRRNPDLFRQWWNNFKSKGA</sequence>
<dbReference type="Proteomes" id="UP000186110">
    <property type="component" value="Chromosome"/>
</dbReference>
<keyword evidence="2" id="KW-1185">Reference proteome</keyword>
<protein>
    <recommendedName>
        <fullName evidence="3">Replication-associated protein G2P N-terminal domain-containing protein</fullName>
    </recommendedName>
</protein>
<gene>
    <name evidence="1" type="ORF">RS694_05410</name>
</gene>
<dbReference type="RefSeq" id="WP_029706119.1">
    <property type="nucleotide sequence ID" value="NZ_CP019239.1"/>
</dbReference>
<evidence type="ECO:0000313" key="2">
    <source>
        <dbReference type="Proteomes" id="UP000186110"/>
    </source>
</evidence>
<proteinExistence type="predicted"/>
<dbReference type="EMBL" id="CP019239">
    <property type="protein sequence ID" value="APW42028.1"/>
    <property type="molecule type" value="Genomic_DNA"/>
</dbReference>
<name>A0A1P8K7R4_9BURK</name>
<accession>A0A1P8K7R4</accession>
<dbReference type="AlphaFoldDB" id="A0A1P8K7R4"/>
<organism evidence="1 2">
    <name type="scientific">Rhodoferax saidenbachensis</name>
    <dbReference type="NCBI Taxonomy" id="1484693"/>
    <lineage>
        <taxon>Bacteria</taxon>
        <taxon>Pseudomonadati</taxon>
        <taxon>Pseudomonadota</taxon>
        <taxon>Betaproteobacteria</taxon>
        <taxon>Burkholderiales</taxon>
        <taxon>Comamonadaceae</taxon>
        <taxon>Rhodoferax</taxon>
    </lineage>
</organism>
<evidence type="ECO:0008006" key="3">
    <source>
        <dbReference type="Google" id="ProtNLM"/>
    </source>
</evidence>
<reference evidence="1 2" key="1">
    <citation type="submission" date="2017-01" db="EMBL/GenBank/DDBJ databases">
        <authorList>
            <person name="Mah S.A."/>
            <person name="Swanson W.J."/>
            <person name="Moy G.W."/>
            <person name="Vacquier V.D."/>
        </authorList>
    </citation>
    <scope>NUCLEOTIDE SEQUENCE [LARGE SCALE GENOMIC DNA]</scope>
    <source>
        <strain evidence="1 2">DSM 22694</strain>
    </source>
</reference>
<dbReference type="KEGG" id="rsb:RS694_05410"/>
<dbReference type="STRING" id="1484693.RS694_05410"/>